<organism evidence="7 8">
    <name type="scientific">Parasedimentitalea denitrificans</name>
    <dbReference type="NCBI Taxonomy" id="2211118"/>
    <lineage>
        <taxon>Bacteria</taxon>
        <taxon>Pseudomonadati</taxon>
        <taxon>Pseudomonadota</taxon>
        <taxon>Alphaproteobacteria</taxon>
        <taxon>Rhodobacterales</taxon>
        <taxon>Paracoccaceae</taxon>
        <taxon>Parasedimentitalea</taxon>
    </lineage>
</organism>
<dbReference type="PANTHER" id="PTHR11863">
    <property type="entry name" value="STEROL DESATURASE"/>
    <property type="match status" value="1"/>
</dbReference>
<evidence type="ECO:0000313" key="8">
    <source>
        <dbReference type="Proteomes" id="UP001429564"/>
    </source>
</evidence>
<accession>A0ABX0WA26</accession>
<dbReference type="Proteomes" id="UP001429564">
    <property type="component" value="Unassembled WGS sequence"/>
</dbReference>
<feature type="transmembrane region" description="Helical" evidence="5">
    <location>
        <begin position="108"/>
        <end position="125"/>
    </location>
</feature>
<keyword evidence="8" id="KW-1185">Reference proteome</keyword>
<reference evidence="7 8" key="1">
    <citation type="submission" date="2018-05" db="EMBL/GenBank/DDBJ databases">
        <authorList>
            <person name="Zhang Y.-J."/>
        </authorList>
    </citation>
    <scope>NUCLEOTIDE SEQUENCE [LARGE SCALE GENOMIC DNA]</scope>
    <source>
        <strain evidence="7 8">CY04</strain>
    </source>
</reference>
<sequence>MREFLSDLYTSFFGASVIVAPEFLVISVLIAWIVYLFRRQTGGFWKWLFPKAIYTHKSHWLDLKLFAVGRLAAFSGLLGRISLLTITAYETSQIFSDGLLSSRSVSPIVLALILWATSDCATYWIHRIHHNQRVLWSLHAVHHSAQVMTPFTAYRQHPLGFFIIVPLHSVLVGAVQGLLIGPLTSDIAIAEIAGVNAFIILANAAMANFHHSHIWVSFGPVLEHVFISPAQHQIHHSDRPEHFNKNYGQTLALWDWLFGTLFLIRQKENLTFGLGEAETQKMGDHRLVDTLLHPIRSNIRHSGKAGSSPE</sequence>
<gene>
    <name evidence="7" type="ORF">DL239_12305</name>
</gene>
<keyword evidence="3 5" id="KW-1133">Transmembrane helix</keyword>
<evidence type="ECO:0000256" key="2">
    <source>
        <dbReference type="ARBA" id="ARBA00022692"/>
    </source>
</evidence>
<feature type="transmembrane region" description="Helical" evidence="5">
    <location>
        <begin position="159"/>
        <end position="181"/>
    </location>
</feature>
<evidence type="ECO:0000256" key="1">
    <source>
        <dbReference type="ARBA" id="ARBA00004370"/>
    </source>
</evidence>
<keyword evidence="4 5" id="KW-0472">Membrane</keyword>
<dbReference type="EMBL" id="QHLQ01000011">
    <property type="protein sequence ID" value="NIZ61753.1"/>
    <property type="molecule type" value="Genomic_DNA"/>
</dbReference>
<evidence type="ECO:0000256" key="5">
    <source>
        <dbReference type="SAM" id="Phobius"/>
    </source>
</evidence>
<dbReference type="InterPro" id="IPR006694">
    <property type="entry name" value="Fatty_acid_hydroxylase"/>
</dbReference>
<dbReference type="RefSeq" id="WP_167684388.1">
    <property type="nucleotide sequence ID" value="NZ_QHLQ01000011.1"/>
</dbReference>
<feature type="transmembrane region" description="Helical" evidence="5">
    <location>
        <begin position="12"/>
        <end position="37"/>
    </location>
</feature>
<evidence type="ECO:0000313" key="7">
    <source>
        <dbReference type="EMBL" id="NIZ61753.1"/>
    </source>
</evidence>
<feature type="transmembrane region" description="Helical" evidence="5">
    <location>
        <begin position="187"/>
        <end position="209"/>
    </location>
</feature>
<proteinExistence type="predicted"/>
<name>A0ABX0WA26_9RHOB</name>
<comment type="caution">
    <text evidence="7">The sequence shown here is derived from an EMBL/GenBank/DDBJ whole genome shotgun (WGS) entry which is preliminary data.</text>
</comment>
<evidence type="ECO:0000256" key="3">
    <source>
        <dbReference type="ARBA" id="ARBA00022989"/>
    </source>
</evidence>
<dbReference type="Pfam" id="PF04116">
    <property type="entry name" value="FA_hydroxylase"/>
    <property type="match status" value="1"/>
</dbReference>
<protein>
    <submittedName>
        <fullName evidence="7">Fatty acid hydroxylase</fullName>
    </submittedName>
</protein>
<comment type="subcellular location">
    <subcellularLocation>
        <location evidence="1">Membrane</location>
    </subcellularLocation>
</comment>
<evidence type="ECO:0000256" key="4">
    <source>
        <dbReference type="ARBA" id="ARBA00023136"/>
    </source>
</evidence>
<keyword evidence="2 5" id="KW-0812">Transmembrane</keyword>
<feature type="domain" description="Fatty acid hydroxylase" evidence="6">
    <location>
        <begin position="112"/>
        <end position="260"/>
    </location>
</feature>
<evidence type="ECO:0000259" key="6">
    <source>
        <dbReference type="Pfam" id="PF04116"/>
    </source>
</evidence>
<feature type="transmembrane region" description="Helical" evidence="5">
    <location>
        <begin position="65"/>
        <end position="88"/>
    </location>
</feature>
<dbReference type="InterPro" id="IPR050307">
    <property type="entry name" value="Sterol_Desaturase_Related"/>
</dbReference>